<evidence type="ECO:0000313" key="4">
    <source>
        <dbReference type="Proteomes" id="UP000799421"/>
    </source>
</evidence>
<keyword evidence="4" id="KW-1185">Reference proteome</keyword>
<evidence type="ECO:0000313" key="3">
    <source>
        <dbReference type="EMBL" id="KAF2862549.1"/>
    </source>
</evidence>
<name>A0A6A7C659_9PEZI</name>
<accession>A0A6A7C659</accession>
<sequence length="569" mass="63874">MMATKVPPKRKDDKVIIHFDYDCFYASVFEAENPALKGLPFAVQQKQIIVTCNYEARRRGLRKLQLVREAKKVCPDVVIELGEDISRFRDVSKDLYRFIQSYSWNGKVEKLGFDEVWMDVTDVVNYNMELLNQNSLPDSFFQLSPDDPTNGFAFDASSVAGHTYPANMLVVRDAPNELTLRLVLGSHLAMHIRHQLEHQKGYGSTAGITTSKLLSKLVGNQNKPKGQTTLIPSSGEFEGSNVARFMDQHEIRKVPGIGSKLARKLRAFVSGQEDGEVTVGEVRQHPKVYPEALEKLLQGQGLPRGIGIKIWDLLHGMDETEVGEAQTVPHQISIEDSYIRLDTMASVLKELNTLACSLIERMRIDLLDEHWPSENTGQRTQPRWLAQPRTIRLSTRLRPPQTAGNVIRPMNRASRSAPLPSFLLNSTESANVLAERLVNETLVHLFRRLHPPKTTWCLTLLNLAVTNMNNPSHGGRDIGSMFRLQEASVPEPHPRSSKDASNEEGDGLLPPLQEDDADDRSGGDWSEGEEEVDAAEFVRCDDCGMRMLSFAVTAHRRYHDSVSASLMET</sequence>
<feature type="region of interest" description="Disordered" evidence="1">
    <location>
        <begin position="486"/>
        <end position="532"/>
    </location>
</feature>
<evidence type="ECO:0000259" key="2">
    <source>
        <dbReference type="PROSITE" id="PS50173"/>
    </source>
</evidence>
<dbReference type="OrthoDB" id="447129at2759"/>
<protein>
    <submittedName>
        <fullName evidence="3">DNA polymerase iota</fullName>
    </submittedName>
</protein>
<dbReference type="Gene3D" id="3.30.1490.100">
    <property type="entry name" value="DNA polymerase, Y-family, little finger domain"/>
    <property type="match status" value="1"/>
</dbReference>
<evidence type="ECO:0000256" key="1">
    <source>
        <dbReference type="SAM" id="MobiDB-lite"/>
    </source>
</evidence>
<proteinExistence type="predicted"/>
<dbReference type="FunFam" id="3.40.1170.60:FF:000006">
    <property type="entry name" value="DNA polymerase iota"/>
    <property type="match status" value="1"/>
</dbReference>
<organism evidence="3 4">
    <name type="scientific">Piedraia hortae CBS 480.64</name>
    <dbReference type="NCBI Taxonomy" id="1314780"/>
    <lineage>
        <taxon>Eukaryota</taxon>
        <taxon>Fungi</taxon>
        <taxon>Dikarya</taxon>
        <taxon>Ascomycota</taxon>
        <taxon>Pezizomycotina</taxon>
        <taxon>Dothideomycetes</taxon>
        <taxon>Dothideomycetidae</taxon>
        <taxon>Capnodiales</taxon>
        <taxon>Piedraiaceae</taxon>
        <taxon>Piedraia</taxon>
    </lineage>
</organism>
<feature type="compositionally biased region" description="Basic and acidic residues" evidence="1">
    <location>
        <begin position="492"/>
        <end position="501"/>
    </location>
</feature>
<dbReference type="InterPro" id="IPR043502">
    <property type="entry name" value="DNA/RNA_pol_sf"/>
</dbReference>
<dbReference type="PANTHER" id="PTHR46404:SF1">
    <property type="entry name" value="DNA POLYMERASE IOTA"/>
    <property type="match status" value="1"/>
</dbReference>
<dbReference type="Proteomes" id="UP000799421">
    <property type="component" value="Unassembled WGS sequence"/>
</dbReference>
<gene>
    <name evidence="3" type="ORF">K470DRAFT_212420</name>
</gene>
<dbReference type="Pfam" id="PF00817">
    <property type="entry name" value="IMS"/>
    <property type="match status" value="1"/>
</dbReference>
<dbReference type="InterPro" id="IPR036775">
    <property type="entry name" value="DNA_pol_Y-fam_lit_finger_sf"/>
</dbReference>
<dbReference type="InterPro" id="IPR043128">
    <property type="entry name" value="Rev_trsase/Diguanyl_cyclase"/>
</dbReference>
<dbReference type="InterPro" id="IPR001126">
    <property type="entry name" value="UmuC"/>
</dbReference>
<dbReference type="EMBL" id="MU005965">
    <property type="protein sequence ID" value="KAF2862549.1"/>
    <property type="molecule type" value="Genomic_DNA"/>
</dbReference>
<dbReference type="AlphaFoldDB" id="A0A6A7C659"/>
<dbReference type="PANTHER" id="PTHR46404">
    <property type="entry name" value="DNA POLYMERASE IOTA"/>
    <property type="match status" value="1"/>
</dbReference>
<feature type="domain" description="UmuC" evidence="2">
    <location>
        <begin position="16"/>
        <end position="258"/>
    </location>
</feature>
<dbReference type="SUPFAM" id="SSF56672">
    <property type="entry name" value="DNA/RNA polymerases"/>
    <property type="match status" value="1"/>
</dbReference>
<dbReference type="PROSITE" id="PS50173">
    <property type="entry name" value="UMUC"/>
    <property type="match status" value="1"/>
</dbReference>
<dbReference type="GO" id="GO:0006281">
    <property type="term" value="P:DNA repair"/>
    <property type="evidence" value="ECO:0007669"/>
    <property type="project" value="InterPro"/>
</dbReference>
<dbReference type="GO" id="GO:0003887">
    <property type="term" value="F:DNA-directed DNA polymerase activity"/>
    <property type="evidence" value="ECO:0007669"/>
    <property type="project" value="TreeGrafter"/>
</dbReference>
<dbReference type="GO" id="GO:0003684">
    <property type="term" value="F:damaged DNA binding"/>
    <property type="evidence" value="ECO:0007669"/>
    <property type="project" value="InterPro"/>
</dbReference>
<dbReference type="Gene3D" id="3.40.1170.60">
    <property type="match status" value="1"/>
</dbReference>
<reference evidence="3" key="1">
    <citation type="journal article" date="2020" name="Stud. Mycol.">
        <title>101 Dothideomycetes genomes: a test case for predicting lifestyles and emergence of pathogens.</title>
        <authorList>
            <person name="Haridas S."/>
            <person name="Albert R."/>
            <person name="Binder M."/>
            <person name="Bloem J."/>
            <person name="Labutti K."/>
            <person name="Salamov A."/>
            <person name="Andreopoulos B."/>
            <person name="Baker S."/>
            <person name="Barry K."/>
            <person name="Bills G."/>
            <person name="Bluhm B."/>
            <person name="Cannon C."/>
            <person name="Castanera R."/>
            <person name="Culley D."/>
            <person name="Daum C."/>
            <person name="Ezra D."/>
            <person name="Gonzalez J."/>
            <person name="Henrissat B."/>
            <person name="Kuo A."/>
            <person name="Liang C."/>
            <person name="Lipzen A."/>
            <person name="Lutzoni F."/>
            <person name="Magnuson J."/>
            <person name="Mondo S."/>
            <person name="Nolan M."/>
            <person name="Ohm R."/>
            <person name="Pangilinan J."/>
            <person name="Park H.-J."/>
            <person name="Ramirez L."/>
            <person name="Alfaro M."/>
            <person name="Sun H."/>
            <person name="Tritt A."/>
            <person name="Yoshinaga Y."/>
            <person name="Zwiers L.-H."/>
            <person name="Turgeon B."/>
            <person name="Goodwin S."/>
            <person name="Spatafora J."/>
            <person name="Crous P."/>
            <person name="Grigoriev I."/>
        </authorList>
    </citation>
    <scope>NUCLEOTIDE SEQUENCE</scope>
    <source>
        <strain evidence="3">CBS 480.64</strain>
    </source>
</reference>
<dbReference type="GO" id="GO:0070987">
    <property type="term" value="P:error-free translesion synthesis"/>
    <property type="evidence" value="ECO:0007669"/>
    <property type="project" value="UniProtKB-ARBA"/>
</dbReference>
<dbReference type="Gene3D" id="3.30.70.270">
    <property type="match status" value="1"/>
</dbReference>